<dbReference type="PANTHER" id="PTHR35307">
    <property type="entry name" value="PROTEIN, PUTATIVE-RELATED"/>
    <property type="match status" value="1"/>
</dbReference>
<feature type="transmembrane region" description="Helical" evidence="1">
    <location>
        <begin position="106"/>
        <end position="124"/>
    </location>
</feature>
<dbReference type="PANTHER" id="PTHR35307:SF4">
    <property type="entry name" value="DUF4220 DOMAIN-CONTAINING PROTEIN"/>
    <property type="match status" value="1"/>
</dbReference>
<dbReference type="EMBL" id="RXGB01002653">
    <property type="protein sequence ID" value="TMW94390.1"/>
    <property type="molecule type" value="Genomic_DNA"/>
</dbReference>
<feature type="transmembrane region" description="Helical" evidence="1">
    <location>
        <begin position="69"/>
        <end position="86"/>
    </location>
</feature>
<feature type="transmembrane region" description="Helical" evidence="1">
    <location>
        <begin position="285"/>
        <end position="308"/>
    </location>
</feature>
<protein>
    <recommendedName>
        <fullName evidence="3">DUF4220 domain-containing protein</fullName>
    </recommendedName>
</protein>
<name>A0A6N2BLA7_SOLCI</name>
<feature type="transmembrane region" description="Helical" evidence="1">
    <location>
        <begin position="165"/>
        <end position="188"/>
    </location>
</feature>
<evidence type="ECO:0000313" key="2">
    <source>
        <dbReference type="EMBL" id="TMW94390.1"/>
    </source>
</evidence>
<feature type="transmembrane region" description="Helical" evidence="1">
    <location>
        <begin position="244"/>
        <end position="265"/>
    </location>
</feature>
<reference evidence="2" key="1">
    <citation type="submission" date="2019-05" db="EMBL/GenBank/DDBJ databases">
        <title>The de novo reference genome and transcriptome assemblies of the wild tomato species Solanum chilense.</title>
        <authorList>
            <person name="Stam R."/>
            <person name="Nosenko T."/>
            <person name="Hoerger A.C."/>
            <person name="Stephan W."/>
            <person name="Seidel M.A."/>
            <person name="Kuhn J.M.M."/>
            <person name="Haberer G."/>
            <person name="Tellier A."/>
        </authorList>
    </citation>
    <scope>NUCLEOTIDE SEQUENCE</scope>
    <source>
        <tissue evidence="2">Mature leaves</tissue>
    </source>
</reference>
<comment type="caution">
    <text evidence="2">The sequence shown here is derived from an EMBL/GenBank/DDBJ whole genome shotgun (WGS) entry which is preliminary data.</text>
</comment>
<keyword evidence="1" id="KW-0812">Transmembrane</keyword>
<dbReference type="AlphaFoldDB" id="A0A6N2BLA7"/>
<feature type="transmembrane region" description="Helical" evidence="1">
    <location>
        <begin position="37"/>
        <end position="57"/>
    </location>
</feature>
<sequence>MVNMNEASCNNPYCHMITNACNKRCYNESFSSPMPMIGIYVAAASLLCILAMAADAFQAFRVKRLWFPCKFFALNAASLTVLAVAMKLPVEISEPMPGHTDQLSKLASTVFMCVVIGNFMPSIGAMSNKEILSNIIALDILVITIIVNLFIEIHTGLIFNLKPEFIAAIFLMFLLILVLSFSSLTLATTKKILELNYKEAYQITLRNDALAFGRLSIDRLRDTVEKCWMMVETSNPQFVMARSVTFSTSGTICVLASLILMEALIRIYNSPPYFPNSSTYEWTTSLILIVQSIGVVVGTVAPALRWFICISFKRSNKTGNANANFFKVEDYWIRKLVEWKEKPLSLNIRGTKFRKYLQGTRNLILAFCIRSQILVVSMSKFVRFVSVVSFKLMFLCQLQGPNYHQSEPEHMRETELHHYVLLLEGEEELPERIFKNISGNASRLVDTGRKRQPTQLVNLLRKSSSFSGVADIFCHQVPVLHSVEPSNCWTISLVTLTSITVALPKVRDQMDYQLIRSVHEGLTYASFIEETMYPEGEFTNIRNAAHIVWEELEIHQKWLDEDLQKPTLEGKTPRETLEMLTGIASKKVMDFKQTTDGRMLDNPLNWPVRIIAANSMYKIGKAILLLLHSEGHNGTVDEKLFERLSITIADILSACFTNLPRAITMACNSGAIEEREKNVHKAALLVGKTEEILKIIQHHELPNINADQSAYIDQWNLARQPTNLIPVIPFNSEIQI</sequence>
<evidence type="ECO:0008006" key="3">
    <source>
        <dbReference type="Google" id="ProtNLM"/>
    </source>
</evidence>
<organism evidence="2">
    <name type="scientific">Solanum chilense</name>
    <name type="common">Tomato</name>
    <name type="synonym">Lycopersicon chilense</name>
    <dbReference type="NCBI Taxonomy" id="4083"/>
    <lineage>
        <taxon>Eukaryota</taxon>
        <taxon>Viridiplantae</taxon>
        <taxon>Streptophyta</taxon>
        <taxon>Embryophyta</taxon>
        <taxon>Tracheophyta</taxon>
        <taxon>Spermatophyta</taxon>
        <taxon>Magnoliopsida</taxon>
        <taxon>eudicotyledons</taxon>
        <taxon>Gunneridae</taxon>
        <taxon>Pentapetalae</taxon>
        <taxon>asterids</taxon>
        <taxon>lamiids</taxon>
        <taxon>Solanales</taxon>
        <taxon>Solanaceae</taxon>
        <taxon>Solanoideae</taxon>
        <taxon>Solaneae</taxon>
        <taxon>Solanum</taxon>
        <taxon>Solanum subgen. Lycopersicon</taxon>
    </lineage>
</organism>
<proteinExistence type="predicted"/>
<evidence type="ECO:0000256" key="1">
    <source>
        <dbReference type="SAM" id="Phobius"/>
    </source>
</evidence>
<accession>A0A6N2BLA7</accession>
<feature type="transmembrane region" description="Helical" evidence="1">
    <location>
        <begin position="136"/>
        <end position="159"/>
    </location>
</feature>
<keyword evidence="1" id="KW-1133">Transmembrane helix</keyword>
<gene>
    <name evidence="2" type="ORF">EJD97_010365</name>
</gene>
<keyword evidence="1" id="KW-0472">Membrane</keyword>
<feature type="transmembrane region" description="Helical" evidence="1">
    <location>
        <begin position="362"/>
        <end position="382"/>
    </location>
</feature>